<evidence type="ECO:0000313" key="1">
    <source>
        <dbReference type="EMBL" id="RMZ95419.1"/>
    </source>
</evidence>
<organism evidence="1 2">
    <name type="scientific">Brachionus plicatilis</name>
    <name type="common">Marine rotifer</name>
    <name type="synonym">Brachionus muelleri</name>
    <dbReference type="NCBI Taxonomy" id="10195"/>
    <lineage>
        <taxon>Eukaryota</taxon>
        <taxon>Metazoa</taxon>
        <taxon>Spiralia</taxon>
        <taxon>Gnathifera</taxon>
        <taxon>Rotifera</taxon>
        <taxon>Eurotatoria</taxon>
        <taxon>Monogononta</taxon>
        <taxon>Pseudotrocha</taxon>
        <taxon>Ploima</taxon>
        <taxon>Brachionidae</taxon>
        <taxon>Brachionus</taxon>
    </lineage>
</organism>
<reference evidence="1 2" key="1">
    <citation type="journal article" date="2018" name="Sci. Rep.">
        <title>Genomic signatures of local adaptation to the degree of environmental predictability in rotifers.</title>
        <authorList>
            <person name="Franch-Gras L."/>
            <person name="Hahn C."/>
            <person name="Garcia-Roger E.M."/>
            <person name="Carmona M.J."/>
            <person name="Serra M."/>
            <person name="Gomez A."/>
        </authorList>
    </citation>
    <scope>NUCLEOTIDE SEQUENCE [LARGE SCALE GENOMIC DNA]</scope>
    <source>
        <strain evidence="1">HYR1</strain>
    </source>
</reference>
<name>A0A3M7P8W4_BRAPC</name>
<keyword evidence="2" id="KW-1185">Reference proteome</keyword>
<evidence type="ECO:0000313" key="2">
    <source>
        <dbReference type="Proteomes" id="UP000276133"/>
    </source>
</evidence>
<dbReference type="AlphaFoldDB" id="A0A3M7P8W4"/>
<dbReference type="EMBL" id="REGN01012447">
    <property type="protein sequence ID" value="RMZ95419.1"/>
    <property type="molecule type" value="Genomic_DNA"/>
</dbReference>
<gene>
    <name evidence="1" type="ORF">BpHYR1_001759</name>
</gene>
<sequence>MQRYQTWHCIGWQSSFGEIKYVYNKFVANESNL</sequence>
<dbReference type="Proteomes" id="UP000276133">
    <property type="component" value="Unassembled WGS sequence"/>
</dbReference>
<proteinExistence type="predicted"/>
<comment type="caution">
    <text evidence="1">The sequence shown here is derived from an EMBL/GenBank/DDBJ whole genome shotgun (WGS) entry which is preliminary data.</text>
</comment>
<accession>A0A3M7P8W4</accession>
<protein>
    <submittedName>
        <fullName evidence="1">Uncharacterized protein</fullName>
    </submittedName>
</protein>